<evidence type="ECO:0000313" key="4">
    <source>
        <dbReference type="Proteomes" id="UP000073816"/>
    </source>
</evidence>
<dbReference type="PANTHER" id="PTHR12526">
    <property type="entry name" value="GLYCOSYLTRANSFERASE"/>
    <property type="match status" value="1"/>
</dbReference>
<reference evidence="3 4" key="2">
    <citation type="journal article" date="2016" name="Genome Announc.">
        <title>Complete Genome Sequence of Algoriphagus sp. Strain M8-2, Isolated from a Brackish Lake.</title>
        <authorList>
            <person name="Muraguchi Y."/>
            <person name="Kushimoto K."/>
            <person name="Ohtsubo Y."/>
            <person name="Suzuki T."/>
            <person name="Dohra H."/>
            <person name="Kimbara K."/>
            <person name="Shintani M."/>
        </authorList>
    </citation>
    <scope>NUCLEOTIDE SEQUENCE [LARGE SCALE GENOMIC DNA]</scope>
    <source>
        <strain evidence="3 4">M8-2</strain>
    </source>
</reference>
<dbReference type="Gene3D" id="3.40.50.2000">
    <property type="entry name" value="Glycogen Phosphorylase B"/>
    <property type="match status" value="2"/>
</dbReference>
<evidence type="ECO:0000259" key="1">
    <source>
        <dbReference type="Pfam" id="PF00534"/>
    </source>
</evidence>
<protein>
    <recommendedName>
        <fullName evidence="5">Glycosyltransferase WbuB</fullName>
    </recommendedName>
</protein>
<dbReference type="AlphaFoldDB" id="A0A142ER08"/>
<evidence type="ECO:0000259" key="2">
    <source>
        <dbReference type="Pfam" id="PF13579"/>
    </source>
</evidence>
<gene>
    <name evidence="3" type="ORF">AO498_14025</name>
</gene>
<feature type="domain" description="Glycosyl transferase family 1" evidence="1">
    <location>
        <begin position="207"/>
        <end position="369"/>
    </location>
</feature>
<dbReference type="OrthoDB" id="9811902at2"/>
<sequence>MRILVFYQYFGTPKGGWSTRYYEFTRRWVSRGHQVTVITSPYYKSDIRAKGFIHRQTIEGVELIVINSPDSNKDSFFKRAWNALRFALVSVYFALTEPTDCVISSSGPITTAIPGLLAKILRRKKFVFEVRDLWPKGGIELGKLQNGFIQKLALKFEKLIYRNSDLIVTCSPGMTQGVLDVLPSANTLTISNSADLDLFKPNSDQASSSELPLFIYAGSLGLMDDCSQILNGLHLLKRKDYRFKFIGDGAEKPLLIQLVDKYGLKEQVEFLGLIPKVDVVKWFAHARASLVTFKDLPVLHTNSPNKLFDSLSAGVPVIQSTKGWIFEMVNHTQCGINVDPQSPHDFAKAFELMIDFPEEAERMGKNARRLAENRFDRSKLSEEYIKAMESL</sequence>
<dbReference type="PANTHER" id="PTHR12526:SF638">
    <property type="entry name" value="SPORE COAT PROTEIN SA"/>
    <property type="match status" value="1"/>
</dbReference>
<organism evidence="3 4">
    <name type="scientific">Algoriphagus sanaruensis</name>
    <dbReference type="NCBI Taxonomy" id="1727163"/>
    <lineage>
        <taxon>Bacteria</taxon>
        <taxon>Pseudomonadati</taxon>
        <taxon>Bacteroidota</taxon>
        <taxon>Cytophagia</taxon>
        <taxon>Cytophagales</taxon>
        <taxon>Cyclobacteriaceae</taxon>
        <taxon>Algoriphagus</taxon>
    </lineage>
</organism>
<dbReference type="EMBL" id="CP012836">
    <property type="protein sequence ID" value="AMQ57563.1"/>
    <property type="molecule type" value="Genomic_DNA"/>
</dbReference>
<proteinExistence type="predicted"/>
<dbReference type="InterPro" id="IPR001296">
    <property type="entry name" value="Glyco_trans_1"/>
</dbReference>
<feature type="domain" description="Glycosyltransferase subfamily 4-like N-terminal" evidence="2">
    <location>
        <begin position="15"/>
        <end position="181"/>
    </location>
</feature>
<reference evidence="4" key="1">
    <citation type="submission" date="2015-09" db="EMBL/GenBank/DDBJ databases">
        <title>Complete sequence of Algoriphagus sp. M8-2.</title>
        <authorList>
            <person name="Shintani M."/>
        </authorList>
    </citation>
    <scope>NUCLEOTIDE SEQUENCE [LARGE SCALE GENOMIC DNA]</scope>
    <source>
        <strain evidence="4">M8-2</strain>
    </source>
</reference>
<name>A0A142ER08_9BACT</name>
<dbReference type="PATRIC" id="fig|1727163.4.peg.2943"/>
<keyword evidence="4" id="KW-1185">Reference proteome</keyword>
<dbReference type="RefSeq" id="WP_067548972.1">
    <property type="nucleotide sequence ID" value="NZ_CP012836.1"/>
</dbReference>
<dbReference type="KEGG" id="alm:AO498_14025"/>
<dbReference type="CDD" id="cd03794">
    <property type="entry name" value="GT4_WbuB-like"/>
    <property type="match status" value="1"/>
</dbReference>
<dbReference type="Pfam" id="PF00534">
    <property type="entry name" value="Glycos_transf_1"/>
    <property type="match status" value="1"/>
</dbReference>
<dbReference type="InterPro" id="IPR028098">
    <property type="entry name" value="Glyco_trans_4-like_N"/>
</dbReference>
<accession>A0A142ER08</accession>
<dbReference type="GO" id="GO:0016757">
    <property type="term" value="F:glycosyltransferase activity"/>
    <property type="evidence" value="ECO:0007669"/>
    <property type="project" value="InterPro"/>
</dbReference>
<dbReference type="SUPFAM" id="SSF53756">
    <property type="entry name" value="UDP-Glycosyltransferase/glycogen phosphorylase"/>
    <property type="match status" value="1"/>
</dbReference>
<dbReference type="Pfam" id="PF13579">
    <property type="entry name" value="Glyco_trans_4_4"/>
    <property type="match status" value="1"/>
</dbReference>
<dbReference type="Proteomes" id="UP000073816">
    <property type="component" value="Chromosome"/>
</dbReference>
<evidence type="ECO:0000313" key="3">
    <source>
        <dbReference type="EMBL" id="AMQ57563.1"/>
    </source>
</evidence>
<evidence type="ECO:0008006" key="5">
    <source>
        <dbReference type="Google" id="ProtNLM"/>
    </source>
</evidence>
<dbReference type="STRING" id="1727163.AO498_14025"/>